<dbReference type="Proteomes" id="UP000663722">
    <property type="component" value="Chromosome"/>
</dbReference>
<gene>
    <name evidence="1" type="ORF">dnm_086320</name>
</gene>
<organism evidence="1 2">
    <name type="scientific">Desulfonema magnum</name>
    <dbReference type="NCBI Taxonomy" id="45655"/>
    <lineage>
        <taxon>Bacteria</taxon>
        <taxon>Pseudomonadati</taxon>
        <taxon>Thermodesulfobacteriota</taxon>
        <taxon>Desulfobacteria</taxon>
        <taxon>Desulfobacterales</taxon>
        <taxon>Desulfococcaceae</taxon>
        <taxon>Desulfonema</taxon>
    </lineage>
</organism>
<dbReference type="KEGG" id="dmm:dnm_086320"/>
<keyword evidence="2" id="KW-1185">Reference proteome</keyword>
<dbReference type="EMBL" id="CP061800">
    <property type="protein sequence ID" value="QTA92549.1"/>
    <property type="molecule type" value="Genomic_DNA"/>
</dbReference>
<protein>
    <submittedName>
        <fullName evidence="1">Uncharacterized protein</fullName>
    </submittedName>
</protein>
<evidence type="ECO:0000313" key="2">
    <source>
        <dbReference type="Proteomes" id="UP000663722"/>
    </source>
</evidence>
<name>A0A975GSZ5_9BACT</name>
<dbReference type="AlphaFoldDB" id="A0A975GSZ5"/>
<sequence length="45" mass="5168">MQSATSYFYMASCGHSRKTAVSEETDVPDFRFSEPRDGQIFRFAI</sequence>
<accession>A0A975GSZ5</accession>
<reference evidence="1" key="1">
    <citation type="journal article" date="2021" name="Microb. Physiol.">
        <title>Proteogenomic Insights into the Physiology of Marine, Sulfate-Reducing, Filamentous Desulfonema limicola and Desulfonema magnum.</title>
        <authorList>
            <person name="Schnaars V."/>
            <person name="Wohlbrand L."/>
            <person name="Scheve S."/>
            <person name="Hinrichs C."/>
            <person name="Reinhardt R."/>
            <person name="Rabus R."/>
        </authorList>
    </citation>
    <scope>NUCLEOTIDE SEQUENCE</scope>
    <source>
        <strain evidence="1">4be13</strain>
    </source>
</reference>
<evidence type="ECO:0000313" key="1">
    <source>
        <dbReference type="EMBL" id="QTA92549.1"/>
    </source>
</evidence>
<proteinExistence type="predicted"/>